<dbReference type="AlphaFoldDB" id="A0A5B0QS36"/>
<dbReference type="EMBL" id="VDEP01000271">
    <property type="protein sequence ID" value="KAA1116071.1"/>
    <property type="molecule type" value="Genomic_DNA"/>
</dbReference>
<protein>
    <submittedName>
        <fullName evidence="1">Uncharacterized protein</fullName>
    </submittedName>
</protein>
<organism evidence="1 2">
    <name type="scientific">Puccinia graminis f. sp. tritici</name>
    <dbReference type="NCBI Taxonomy" id="56615"/>
    <lineage>
        <taxon>Eukaryota</taxon>
        <taxon>Fungi</taxon>
        <taxon>Dikarya</taxon>
        <taxon>Basidiomycota</taxon>
        <taxon>Pucciniomycotina</taxon>
        <taxon>Pucciniomycetes</taxon>
        <taxon>Pucciniales</taxon>
        <taxon>Pucciniaceae</taxon>
        <taxon>Puccinia</taxon>
    </lineage>
</organism>
<evidence type="ECO:0000313" key="2">
    <source>
        <dbReference type="Proteomes" id="UP000325313"/>
    </source>
</evidence>
<comment type="caution">
    <text evidence="1">The sequence shown here is derived from an EMBL/GenBank/DDBJ whole genome shotgun (WGS) entry which is preliminary data.</text>
</comment>
<evidence type="ECO:0000313" key="1">
    <source>
        <dbReference type="EMBL" id="KAA1116071.1"/>
    </source>
</evidence>
<proteinExistence type="predicted"/>
<sequence length="56" mass="6440">MIKLWASNLSNLSASVRFQDDLLARLRPPDQPQSEPDWLYIGEIQIGDRDNILQAM</sequence>
<gene>
    <name evidence="1" type="ORF">PGTUg99_034283</name>
</gene>
<accession>A0A5B0QS36</accession>
<reference evidence="1 2" key="1">
    <citation type="submission" date="2019-05" db="EMBL/GenBank/DDBJ databases">
        <title>Emergence of the Ug99 lineage of the wheat stem rust pathogen through somatic hybridization.</title>
        <authorList>
            <person name="Li F."/>
            <person name="Upadhyaya N.M."/>
            <person name="Sperschneider J."/>
            <person name="Matny O."/>
            <person name="Nguyen-Phuc H."/>
            <person name="Mago R."/>
            <person name="Raley C."/>
            <person name="Miller M.E."/>
            <person name="Silverstein K.A.T."/>
            <person name="Henningsen E."/>
            <person name="Hirsch C.D."/>
            <person name="Visser B."/>
            <person name="Pretorius Z.A."/>
            <person name="Steffenson B.J."/>
            <person name="Schwessinger B."/>
            <person name="Dodds P.N."/>
            <person name="Figueroa M."/>
        </authorList>
    </citation>
    <scope>NUCLEOTIDE SEQUENCE [LARGE SCALE GENOMIC DNA]</scope>
    <source>
        <strain evidence="1 2">Ug99</strain>
    </source>
</reference>
<name>A0A5B0QS36_PUCGR</name>
<dbReference type="Proteomes" id="UP000325313">
    <property type="component" value="Unassembled WGS sequence"/>
</dbReference>